<dbReference type="AlphaFoldDB" id="E9J8F6"/>
<organism>
    <name type="scientific">Solenopsis invicta</name>
    <name type="common">Red imported fire ant</name>
    <name type="synonym">Solenopsis wagneri</name>
    <dbReference type="NCBI Taxonomy" id="13686"/>
    <lineage>
        <taxon>Eukaryota</taxon>
        <taxon>Metazoa</taxon>
        <taxon>Ecdysozoa</taxon>
        <taxon>Arthropoda</taxon>
        <taxon>Hexapoda</taxon>
        <taxon>Insecta</taxon>
        <taxon>Pterygota</taxon>
        <taxon>Neoptera</taxon>
        <taxon>Endopterygota</taxon>
        <taxon>Hymenoptera</taxon>
        <taxon>Apocrita</taxon>
        <taxon>Aculeata</taxon>
        <taxon>Formicoidea</taxon>
        <taxon>Formicidae</taxon>
        <taxon>Myrmicinae</taxon>
        <taxon>Solenopsis</taxon>
    </lineage>
</organism>
<reference evidence="2" key="1">
    <citation type="journal article" date="2011" name="Proc. Natl. Acad. Sci. U.S.A.">
        <title>The genome of the fire ant Solenopsis invicta.</title>
        <authorList>
            <person name="Wurm Y."/>
            <person name="Wang J."/>
            <person name="Riba-Grognuz O."/>
            <person name="Corona M."/>
            <person name="Nygaard S."/>
            <person name="Hunt B.G."/>
            <person name="Ingram K.K."/>
            <person name="Falquet L."/>
            <person name="Nipitwattanaphon M."/>
            <person name="Gotzek D."/>
            <person name="Dijkstra M.B."/>
            <person name="Oettler J."/>
            <person name="Comtesse F."/>
            <person name="Shih C.J."/>
            <person name="Wu W.J."/>
            <person name="Yang C.C."/>
            <person name="Thomas J."/>
            <person name="Beaudoing E."/>
            <person name="Pradervand S."/>
            <person name="Flegel V."/>
            <person name="Cook E.D."/>
            <person name="Fabbretti R."/>
            <person name="Stockinger H."/>
            <person name="Long L."/>
            <person name="Farmerie W.G."/>
            <person name="Oakey J."/>
            <person name="Boomsma J.J."/>
            <person name="Pamilo P."/>
            <person name="Yi S.V."/>
            <person name="Heinze J."/>
            <person name="Goodisman M.A."/>
            <person name="Farinelli L."/>
            <person name="Harshman K."/>
            <person name="Hulo N."/>
            <person name="Cerutti L."/>
            <person name="Xenarios I."/>
            <person name="Shoemaker D."/>
            <person name="Keller L."/>
        </authorList>
    </citation>
    <scope>NUCLEOTIDE SEQUENCE [LARGE SCALE GENOMIC DNA]</scope>
</reference>
<feature type="region of interest" description="Disordered" evidence="1">
    <location>
        <begin position="76"/>
        <end position="107"/>
    </location>
</feature>
<proteinExistence type="predicted"/>
<evidence type="ECO:0000256" key="1">
    <source>
        <dbReference type="SAM" id="MobiDB-lite"/>
    </source>
</evidence>
<gene>
    <name evidence="2" type="ORF">SINV_05627</name>
</gene>
<feature type="non-terminal residue" evidence="2">
    <location>
        <position position="138"/>
    </location>
</feature>
<dbReference type="HOGENOM" id="CLU_2139763_0_0_1"/>
<dbReference type="EMBL" id="GL769019">
    <property type="protein sequence ID" value="EFZ10897.1"/>
    <property type="molecule type" value="Genomic_DNA"/>
</dbReference>
<protein>
    <submittedName>
        <fullName evidence="2">Uncharacterized protein</fullName>
    </submittedName>
</protein>
<name>E9J8F6_SOLIN</name>
<accession>E9J8F6</accession>
<evidence type="ECO:0000313" key="2">
    <source>
        <dbReference type="EMBL" id="EFZ10897.1"/>
    </source>
</evidence>
<sequence>MINRRVAEHAKTLRIWPEVQNETIHLADGTTATTPGRVRLPLHVAGRRLEHTFQLLPSLESDLLIGTDLWFELGLTIPPPPPPQARRRREPRPTHGVTAGMTERTPQEERELQAFLTTELAKFEHVQGPTTRPYTISV</sequence>